<feature type="domain" description="PH" evidence="11">
    <location>
        <begin position="8"/>
        <end position="104"/>
    </location>
</feature>
<evidence type="ECO:0000256" key="10">
    <source>
        <dbReference type="RuleBase" id="RU000304"/>
    </source>
</evidence>
<name>A0ABR2HXG2_9EUKA</name>
<dbReference type="InterPro" id="IPR000719">
    <property type="entry name" value="Prot_kinase_dom"/>
</dbReference>
<dbReference type="InterPro" id="IPR008271">
    <property type="entry name" value="Ser/Thr_kinase_AS"/>
</dbReference>
<comment type="similarity">
    <text evidence="1">Belongs to the protein kinase superfamily. AGC Ser/Thr protein kinase family. RAC subfamily.</text>
</comment>
<dbReference type="PROSITE" id="PS50011">
    <property type="entry name" value="PROTEIN_KINASE_DOM"/>
    <property type="match status" value="1"/>
</dbReference>
<dbReference type="Gene3D" id="3.30.200.20">
    <property type="entry name" value="Phosphorylase Kinase, domain 1"/>
    <property type="match status" value="1"/>
</dbReference>
<dbReference type="InterPro" id="IPR001849">
    <property type="entry name" value="PH_domain"/>
</dbReference>
<dbReference type="Pfam" id="PF00433">
    <property type="entry name" value="Pkinase_C"/>
    <property type="match status" value="1"/>
</dbReference>
<feature type="domain" description="Protein kinase" evidence="12">
    <location>
        <begin position="114"/>
        <end position="365"/>
    </location>
</feature>
<keyword evidence="5" id="KW-0808">Transferase</keyword>
<dbReference type="CDD" id="cd05123">
    <property type="entry name" value="STKc_AGC"/>
    <property type="match status" value="1"/>
</dbReference>
<keyword evidence="7" id="KW-0418">Kinase</keyword>
<dbReference type="InterPro" id="IPR011009">
    <property type="entry name" value="Kinase-like_dom_sf"/>
</dbReference>
<sequence length="435" mass="50020">MSKNQFDPTKLDGNLKKKGKLGTWKNCYITLNNTDLIIKKNEKAKKVDKEIKISHNTRIRFLEDCKTPKIVIEVSEDEKENITLTTKDNDNLVRWVVALRSATFYNPQLSMDSFNIISVIGRGFFGKVMLVQKKDTKELFAIKTVHKARLIQSKKVQTILAERSILGKVKHPFIVEMNYAFQNATKFYLVMEYVPGGELFGYIQRQRNIPLDQVRIYIAEMALALEYLHKIGIVYRDLKPENILIAKDGHLKLTDFGLSKDIGVVKLTKTFCGTSEFMAPEMIDQRLYAYNVDWWSLGILTYLLCYGKTPFYDENKAKMFKNITSVQPTFPGEIDPHVKDLITGLLNKDPQQRYNFTHISKHAFFKSLNFDDLLAKKIKPAFVPVIKDPLKPEYFDAEFTNEAAVDSIATPSLEQEHEAFNGFSYIEGDEGFGFK</sequence>
<protein>
    <recommendedName>
        <fullName evidence="2">non-specific serine/threonine protein kinase</fullName>
        <ecNumber evidence="2">2.7.11.1</ecNumber>
    </recommendedName>
</protein>
<evidence type="ECO:0000256" key="5">
    <source>
        <dbReference type="ARBA" id="ARBA00022679"/>
    </source>
</evidence>
<dbReference type="PANTHER" id="PTHR24351">
    <property type="entry name" value="RIBOSOMAL PROTEIN S6 KINASE"/>
    <property type="match status" value="1"/>
</dbReference>
<comment type="caution">
    <text evidence="14">The sequence shown here is derived from an EMBL/GenBank/DDBJ whole genome shotgun (WGS) entry which is preliminary data.</text>
</comment>
<evidence type="ECO:0000259" key="13">
    <source>
        <dbReference type="PROSITE" id="PS51285"/>
    </source>
</evidence>
<dbReference type="SMART" id="SM00233">
    <property type="entry name" value="PH"/>
    <property type="match status" value="1"/>
</dbReference>
<dbReference type="SMART" id="SM00133">
    <property type="entry name" value="S_TK_X"/>
    <property type="match status" value="1"/>
</dbReference>
<dbReference type="SUPFAM" id="SSF56112">
    <property type="entry name" value="Protein kinase-like (PK-like)"/>
    <property type="match status" value="1"/>
</dbReference>
<keyword evidence="4" id="KW-0597">Phosphoprotein</keyword>
<dbReference type="SUPFAM" id="SSF50729">
    <property type="entry name" value="PH domain-like"/>
    <property type="match status" value="1"/>
</dbReference>
<accession>A0ABR2HXG2</accession>
<proteinExistence type="inferred from homology"/>
<evidence type="ECO:0000256" key="4">
    <source>
        <dbReference type="ARBA" id="ARBA00022553"/>
    </source>
</evidence>
<evidence type="ECO:0000256" key="7">
    <source>
        <dbReference type="ARBA" id="ARBA00022777"/>
    </source>
</evidence>
<dbReference type="SMART" id="SM00220">
    <property type="entry name" value="S_TKc"/>
    <property type="match status" value="1"/>
</dbReference>
<evidence type="ECO:0000259" key="12">
    <source>
        <dbReference type="PROSITE" id="PS50011"/>
    </source>
</evidence>
<keyword evidence="15" id="KW-1185">Reference proteome</keyword>
<evidence type="ECO:0000256" key="3">
    <source>
        <dbReference type="ARBA" id="ARBA00022527"/>
    </source>
</evidence>
<evidence type="ECO:0000313" key="15">
    <source>
        <dbReference type="Proteomes" id="UP001470230"/>
    </source>
</evidence>
<dbReference type="InterPro" id="IPR017892">
    <property type="entry name" value="Pkinase_C"/>
</dbReference>
<dbReference type="InterPro" id="IPR011993">
    <property type="entry name" value="PH-like_dom_sf"/>
</dbReference>
<dbReference type="Pfam" id="PF00069">
    <property type="entry name" value="Pkinase"/>
    <property type="match status" value="1"/>
</dbReference>
<evidence type="ECO:0000256" key="9">
    <source>
        <dbReference type="PROSITE-ProRule" id="PRU10141"/>
    </source>
</evidence>
<dbReference type="Proteomes" id="UP001470230">
    <property type="component" value="Unassembled WGS sequence"/>
</dbReference>
<evidence type="ECO:0000313" key="14">
    <source>
        <dbReference type="EMBL" id="KAK8854306.1"/>
    </source>
</evidence>
<dbReference type="EMBL" id="JAPFFF010000021">
    <property type="protein sequence ID" value="KAK8854306.1"/>
    <property type="molecule type" value="Genomic_DNA"/>
</dbReference>
<dbReference type="InterPro" id="IPR017441">
    <property type="entry name" value="Protein_kinase_ATP_BS"/>
</dbReference>
<dbReference type="PROSITE" id="PS50003">
    <property type="entry name" value="PH_DOMAIN"/>
    <property type="match status" value="1"/>
</dbReference>
<dbReference type="InterPro" id="IPR045270">
    <property type="entry name" value="STKc_AGC"/>
</dbReference>
<evidence type="ECO:0000256" key="6">
    <source>
        <dbReference type="ARBA" id="ARBA00022741"/>
    </source>
</evidence>
<evidence type="ECO:0000256" key="2">
    <source>
        <dbReference type="ARBA" id="ARBA00012513"/>
    </source>
</evidence>
<keyword evidence="3 10" id="KW-0723">Serine/threonine-protein kinase</keyword>
<dbReference type="Gene3D" id="1.10.510.10">
    <property type="entry name" value="Transferase(Phosphotransferase) domain 1"/>
    <property type="match status" value="1"/>
</dbReference>
<evidence type="ECO:0000256" key="8">
    <source>
        <dbReference type="ARBA" id="ARBA00022840"/>
    </source>
</evidence>
<dbReference type="PROSITE" id="PS00108">
    <property type="entry name" value="PROTEIN_KINASE_ST"/>
    <property type="match status" value="1"/>
</dbReference>
<organism evidence="14 15">
    <name type="scientific">Tritrichomonas musculus</name>
    <dbReference type="NCBI Taxonomy" id="1915356"/>
    <lineage>
        <taxon>Eukaryota</taxon>
        <taxon>Metamonada</taxon>
        <taxon>Parabasalia</taxon>
        <taxon>Tritrichomonadida</taxon>
        <taxon>Tritrichomonadidae</taxon>
        <taxon>Tritrichomonas</taxon>
    </lineage>
</organism>
<dbReference type="Pfam" id="PF00169">
    <property type="entry name" value="PH"/>
    <property type="match status" value="1"/>
</dbReference>
<feature type="binding site" evidence="9">
    <location>
        <position position="143"/>
    </location>
    <ligand>
        <name>ATP</name>
        <dbReference type="ChEBI" id="CHEBI:30616"/>
    </ligand>
</feature>
<keyword evidence="6 9" id="KW-0547">Nucleotide-binding</keyword>
<dbReference type="InterPro" id="IPR000961">
    <property type="entry name" value="AGC-kinase_C"/>
</dbReference>
<dbReference type="PROSITE" id="PS00107">
    <property type="entry name" value="PROTEIN_KINASE_ATP"/>
    <property type="match status" value="1"/>
</dbReference>
<keyword evidence="8 9" id="KW-0067">ATP-binding</keyword>
<dbReference type="PROSITE" id="PS51285">
    <property type="entry name" value="AGC_KINASE_CTER"/>
    <property type="match status" value="1"/>
</dbReference>
<gene>
    <name evidence="14" type="ORF">M9Y10_016866</name>
</gene>
<evidence type="ECO:0000259" key="11">
    <source>
        <dbReference type="PROSITE" id="PS50003"/>
    </source>
</evidence>
<feature type="domain" description="AGC-kinase C-terminal" evidence="13">
    <location>
        <begin position="366"/>
        <end position="435"/>
    </location>
</feature>
<reference evidence="14 15" key="1">
    <citation type="submission" date="2024-04" db="EMBL/GenBank/DDBJ databases">
        <title>Tritrichomonas musculus Genome.</title>
        <authorList>
            <person name="Alves-Ferreira E."/>
            <person name="Grigg M."/>
            <person name="Lorenzi H."/>
            <person name="Galac M."/>
        </authorList>
    </citation>
    <scope>NUCLEOTIDE SEQUENCE [LARGE SCALE GENOMIC DNA]</scope>
    <source>
        <strain evidence="14 15">EAF2021</strain>
    </source>
</reference>
<dbReference type="EC" id="2.7.11.1" evidence="2"/>
<evidence type="ECO:0000256" key="1">
    <source>
        <dbReference type="ARBA" id="ARBA00006935"/>
    </source>
</evidence>
<dbReference type="Gene3D" id="2.30.29.30">
    <property type="entry name" value="Pleckstrin-homology domain (PH domain)/Phosphotyrosine-binding domain (PTB)"/>
    <property type="match status" value="1"/>
</dbReference>